<organism evidence="7">
    <name type="scientific">Selaginella moellendorffii</name>
    <name type="common">Spikemoss</name>
    <dbReference type="NCBI Taxonomy" id="88036"/>
    <lineage>
        <taxon>Eukaryota</taxon>
        <taxon>Viridiplantae</taxon>
        <taxon>Streptophyta</taxon>
        <taxon>Embryophyta</taxon>
        <taxon>Tracheophyta</taxon>
        <taxon>Lycopodiopsida</taxon>
        <taxon>Selaginellales</taxon>
        <taxon>Selaginellaceae</taxon>
        <taxon>Selaginella</taxon>
    </lineage>
</organism>
<dbReference type="Proteomes" id="UP000001514">
    <property type="component" value="Unassembled WGS sequence"/>
</dbReference>
<reference evidence="6 7" key="1">
    <citation type="journal article" date="2011" name="Science">
        <title>The Selaginella genome identifies genetic changes associated with the evolution of vascular plants.</title>
        <authorList>
            <person name="Banks J.A."/>
            <person name="Nishiyama T."/>
            <person name="Hasebe M."/>
            <person name="Bowman J.L."/>
            <person name="Gribskov M."/>
            <person name="dePamphilis C."/>
            <person name="Albert V.A."/>
            <person name="Aono N."/>
            <person name="Aoyama T."/>
            <person name="Ambrose B.A."/>
            <person name="Ashton N.W."/>
            <person name="Axtell M.J."/>
            <person name="Barker E."/>
            <person name="Barker M.S."/>
            <person name="Bennetzen J.L."/>
            <person name="Bonawitz N.D."/>
            <person name="Chapple C."/>
            <person name="Cheng C."/>
            <person name="Correa L.G."/>
            <person name="Dacre M."/>
            <person name="DeBarry J."/>
            <person name="Dreyer I."/>
            <person name="Elias M."/>
            <person name="Engstrom E.M."/>
            <person name="Estelle M."/>
            <person name="Feng L."/>
            <person name="Finet C."/>
            <person name="Floyd S.K."/>
            <person name="Frommer W.B."/>
            <person name="Fujita T."/>
            <person name="Gramzow L."/>
            <person name="Gutensohn M."/>
            <person name="Harholt J."/>
            <person name="Hattori M."/>
            <person name="Heyl A."/>
            <person name="Hirai T."/>
            <person name="Hiwatashi Y."/>
            <person name="Ishikawa M."/>
            <person name="Iwata M."/>
            <person name="Karol K.G."/>
            <person name="Koehler B."/>
            <person name="Kolukisaoglu U."/>
            <person name="Kubo M."/>
            <person name="Kurata T."/>
            <person name="Lalonde S."/>
            <person name="Li K."/>
            <person name="Li Y."/>
            <person name="Litt A."/>
            <person name="Lyons E."/>
            <person name="Manning G."/>
            <person name="Maruyama T."/>
            <person name="Michael T.P."/>
            <person name="Mikami K."/>
            <person name="Miyazaki S."/>
            <person name="Morinaga S."/>
            <person name="Murata T."/>
            <person name="Mueller-Roeber B."/>
            <person name="Nelson D.R."/>
            <person name="Obara M."/>
            <person name="Oguri Y."/>
            <person name="Olmstead R.G."/>
            <person name="Onodera N."/>
            <person name="Petersen B.L."/>
            <person name="Pils B."/>
            <person name="Prigge M."/>
            <person name="Rensing S.A."/>
            <person name="Riano-Pachon D.M."/>
            <person name="Roberts A.W."/>
            <person name="Sato Y."/>
            <person name="Scheller H.V."/>
            <person name="Schulz B."/>
            <person name="Schulz C."/>
            <person name="Shakirov E.V."/>
            <person name="Shibagaki N."/>
            <person name="Shinohara N."/>
            <person name="Shippen D.E."/>
            <person name="Soerensen I."/>
            <person name="Sotooka R."/>
            <person name="Sugimoto N."/>
            <person name="Sugita M."/>
            <person name="Sumikawa N."/>
            <person name="Tanurdzic M."/>
            <person name="Theissen G."/>
            <person name="Ulvskov P."/>
            <person name="Wakazuki S."/>
            <person name="Weng J.K."/>
            <person name="Willats W.W."/>
            <person name="Wipf D."/>
            <person name="Wolf P.G."/>
            <person name="Yang L."/>
            <person name="Zimmer A.D."/>
            <person name="Zhu Q."/>
            <person name="Mitros T."/>
            <person name="Hellsten U."/>
            <person name="Loque D."/>
            <person name="Otillar R."/>
            <person name="Salamov A."/>
            <person name="Schmutz J."/>
            <person name="Shapiro H."/>
            <person name="Lindquist E."/>
            <person name="Lucas S."/>
            <person name="Rokhsar D."/>
            <person name="Grigoriev I.V."/>
        </authorList>
    </citation>
    <scope>NUCLEOTIDE SEQUENCE [LARGE SCALE GENOMIC DNA]</scope>
</reference>
<dbReference type="CDD" id="cd09440">
    <property type="entry name" value="LIM1_SF3"/>
    <property type="match status" value="1"/>
</dbReference>
<dbReference type="CDD" id="cd09441">
    <property type="entry name" value="LIM2_SF3"/>
    <property type="match status" value="1"/>
</dbReference>
<dbReference type="SUPFAM" id="SSF57716">
    <property type="entry name" value="Glucocorticoid receptor-like (DNA-binding domain)"/>
    <property type="match status" value="4"/>
</dbReference>
<dbReference type="FunFam" id="2.10.110.10:FF:000002">
    <property type="entry name" value="LIM domain and actin-binding 1"/>
    <property type="match status" value="2"/>
</dbReference>
<evidence type="ECO:0000256" key="1">
    <source>
        <dbReference type="ARBA" id="ARBA00022723"/>
    </source>
</evidence>
<dbReference type="Pfam" id="PF00412">
    <property type="entry name" value="LIM"/>
    <property type="match status" value="2"/>
</dbReference>
<dbReference type="GO" id="GO:0005886">
    <property type="term" value="C:plasma membrane"/>
    <property type="evidence" value="ECO:0000318"/>
    <property type="project" value="GO_Central"/>
</dbReference>
<gene>
    <name evidence="6" type="ORF">SELMODRAFT_146291</name>
</gene>
<dbReference type="EMBL" id="GL377577">
    <property type="protein sequence ID" value="EFJ29340.1"/>
    <property type="molecule type" value="Genomic_DNA"/>
</dbReference>
<accession>D8RDY8</accession>
<dbReference type="STRING" id="88036.D8RDY8"/>
<dbReference type="PROSITE" id="PS00478">
    <property type="entry name" value="LIM_DOMAIN_1"/>
    <property type="match status" value="1"/>
</dbReference>
<dbReference type="AlphaFoldDB" id="D8RDY8"/>
<dbReference type="GO" id="GO:0046872">
    <property type="term" value="F:metal ion binding"/>
    <property type="evidence" value="ECO:0007669"/>
    <property type="project" value="UniProtKB-KW"/>
</dbReference>
<keyword evidence="7" id="KW-1185">Reference proteome</keyword>
<dbReference type="KEGG" id="smo:SELMODRAFT_146291"/>
<dbReference type="OrthoDB" id="6129702at2759"/>
<evidence type="ECO:0000256" key="3">
    <source>
        <dbReference type="ARBA" id="ARBA00023038"/>
    </source>
</evidence>
<proteinExistence type="predicted"/>
<evidence type="ECO:0000256" key="2">
    <source>
        <dbReference type="ARBA" id="ARBA00022833"/>
    </source>
</evidence>
<dbReference type="eggNOG" id="KOG1700">
    <property type="taxonomic scope" value="Eukaryota"/>
</dbReference>
<evidence type="ECO:0000259" key="5">
    <source>
        <dbReference type="PROSITE" id="PS50023"/>
    </source>
</evidence>
<evidence type="ECO:0000313" key="6">
    <source>
        <dbReference type="EMBL" id="EFJ29340.1"/>
    </source>
</evidence>
<dbReference type="GO" id="GO:0051017">
    <property type="term" value="P:actin filament bundle assembly"/>
    <property type="evidence" value="ECO:0000318"/>
    <property type="project" value="GO_Central"/>
</dbReference>
<keyword evidence="3 4" id="KW-0440">LIM domain</keyword>
<dbReference type="InParanoid" id="D8RDY8"/>
<sequence length="194" mass="21778">MAFAVRQQKCKSCEKTVYLVDQLSADGVLYHKACFRCQHCKGTLKLSNYASLEGVLYCKPHLEQLFRKTGSFDKSFDSVGTPKNSLKQERERETVPSKPVVSKLSRLFSGTQEKCVSCSKTVYPLEKVSVEGQSYHKSCFKCTHGGCVISPSNYAALEGMLYCKHHYSQLFMEKGNYSQLTKAASMKLPAKTEL</sequence>
<name>D8RDY8_SELML</name>
<dbReference type="HOGENOM" id="CLU_026811_1_0_1"/>
<keyword evidence="1 4" id="KW-0479">Metal-binding</keyword>
<evidence type="ECO:0000313" key="7">
    <source>
        <dbReference type="Proteomes" id="UP000001514"/>
    </source>
</evidence>
<dbReference type="Gramene" id="EFJ29340">
    <property type="protein sequence ID" value="EFJ29340"/>
    <property type="gene ID" value="SELMODRAFT_146291"/>
</dbReference>
<dbReference type="GO" id="GO:0051015">
    <property type="term" value="F:actin filament binding"/>
    <property type="evidence" value="ECO:0000318"/>
    <property type="project" value="GO_Central"/>
</dbReference>
<dbReference type="PANTHER" id="PTHR24206">
    <property type="entry name" value="OS06G0237300 PROTEIN"/>
    <property type="match status" value="1"/>
</dbReference>
<dbReference type="InterPro" id="IPR001781">
    <property type="entry name" value="Znf_LIM"/>
</dbReference>
<evidence type="ECO:0000256" key="4">
    <source>
        <dbReference type="PROSITE-ProRule" id="PRU00125"/>
    </source>
</evidence>
<dbReference type="SMART" id="SM00132">
    <property type="entry name" value="LIM"/>
    <property type="match status" value="2"/>
</dbReference>
<keyword evidence="2 4" id="KW-0862">Zinc</keyword>
<dbReference type="GO" id="GO:0015629">
    <property type="term" value="C:actin cytoskeleton"/>
    <property type="evidence" value="ECO:0000318"/>
    <property type="project" value="GO_Central"/>
</dbReference>
<protein>
    <recommendedName>
        <fullName evidence="5">LIM zinc-binding domain-containing protein</fullName>
    </recommendedName>
</protein>
<feature type="domain" description="LIM zinc-binding" evidence="5">
    <location>
        <begin position="8"/>
        <end position="68"/>
    </location>
</feature>
<feature type="domain" description="LIM zinc-binding" evidence="5">
    <location>
        <begin position="113"/>
        <end position="173"/>
    </location>
</feature>
<dbReference type="Gene3D" id="2.10.110.10">
    <property type="entry name" value="Cysteine Rich Protein"/>
    <property type="match status" value="2"/>
</dbReference>
<dbReference type="PROSITE" id="PS50023">
    <property type="entry name" value="LIM_DOMAIN_2"/>
    <property type="match status" value="2"/>
</dbReference>